<dbReference type="EMBL" id="WACR01000010">
    <property type="protein sequence ID" value="KAB1062872.1"/>
    <property type="molecule type" value="Genomic_DNA"/>
</dbReference>
<protein>
    <recommendedName>
        <fullName evidence="3">Gliding motility lipoprotein GldB</fullName>
    </recommendedName>
</protein>
<keyword evidence="2" id="KW-1185">Reference proteome</keyword>
<evidence type="ECO:0000313" key="2">
    <source>
        <dbReference type="Proteomes" id="UP000435357"/>
    </source>
</evidence>
<dbReference type="Proteomes" id="UP000435357">
    <property type="component" value="Unassembled WGS sequence"/>
</dbReference>
<gene>
    <name evidence="1" type="ORF">F3059_11845</name>
</gene>
<comment type="caution">
    <text evidence="1">The sequence shown here is derived from an EMBL/GenBank/DDBJ whole genome shotgun (WGS) entry which is preliminary data.</text>
</comment>
<reference evidence="1 2" key="1">
    <citation type="submission" date="2019-09" db="EMBL/GenBank/DDBJ databases">
        <title>Genomes of Cryomorphaceae.</title>
        <authorList>
            <person name="Bowman J.P."/>
        </authorList>
    </citation>
    <scope>NUCLEOTIDE SEQUENCE [LARGE SCALE GENOMIC DNA]</scope>
    <source>
        <strain evidence="1 2">KCTC 52047</strain>
    </source>
</reference>
<dbReference type="AlphaFoldDB" id="A0A6N6M4G3"/>
<dbReference type="OrthoDB" id="976022at2"/>
<proteinExistence type="predicted"/>
<dbReference type="InterPro" id="IPR019853">
    <property type="entry name" value="GldB-like"/>
</dbReference>
<accession>A0A6N6M4G3</accession>
<sequence length="326" mass="38015">MVLILTACNDNRWDVKLEQQSEPIEWKRLDQDFFSMKGRNIDSVNDSLSAEYGEFYTRYLVNILGLGHPTDPAIAFPVDDYLHDEYIQKLNKAIQDKFPSVDPYQKKISKAYAYYHHHFPEKYIPNVVSFVGGFSYNAAVTDSTLGVGLDMYLGSDHEIYEKVPLPRYRVERMNAEYLPYDALRGWVLSEFGDPQKQKNILSKMIEYGKGLVVMDAVFPKSPDYLKIGYTKKQIEWCENSEFSIWGKMMDQNVLYSNEKEAVRTYLSEGPFTPGMPRESPGRVGYWVGWQIARAFIDEHPDMTLKEFMKLENYQMILQKSKYKPKK</sequence>
<evidence type="ECO:0008006" key="3">
    <source>
        <dbReference type="Google" id="ProtNLM"/>
    </source>
</evidence>
<dbReference type="Pfam" id="PF25594">
    <property type="entry name" value="GldB_lipo"/>
    <property type="match status" value="1"/>
</dbReference>
<evidence type="ECO:0000313" key="1">
    <source>
        <dbReference type="EMBL" id="KAB1062872.1"/>
    </source>
</evidence>
<dbReference type="RefSeq" id="WP_151169530.1">
    <property type="nucleotide sequence ID" value="NZ_WACR01000010.1"/>
</dbReference>
<name>A0A6N6M4G3_9FLAO</name>
<organism evidence="1 2">
    <name type="scientific">Salibacter halophilus</name>
    <dbReference type="NCBI Taxonomy" id="1803916"/>
    <lineage>
        <taxon>Bacteria</taxon>
        <taxon>Pseudomonadati</taxon>
        <taxon>Bacteroidota</taxon>
        <taxon>Flavobacteriia</taxon>
        <taxon>Flavobacteriales</taxon>
        <taxon>Salibacteraceae</taxon>
        <taxon>Salibacter</taxon>
    </lineage>
</organism>